<evidence type="ECO:0000313" key="2">
    <source>
        <dbReference type="EMBL" id="TCJ00969.1"/>
    </source>
</evidence>
<proteinExistence type="predicted"/>
<comment type="caution">
    <text evidence="2">The sequence shown here is derived from an EMBL/GenBank/DDBJ whole genome shotgun (WGS) entry which is preliminary data.</text>
</comment>
<dbReference type="RefSeq" id="WP_131239476.1">
    <property type="nucleotide sequence ID" value="NZ_SJTH01000097.1"/>
</dbReference>
<accession>A0A4R1AMM3</accession>
<keyword evidence="3" id="KW-1185">Reference proteome</keyword>
<feature type="transmembrane region" description="Helical" evidence="1">
    <location>
        <begin position="39"/>
        <end position="60"/>
    </location>
</feature>
<protein>
    <submittedName>
        <fullName evidence="2">Uncharacterized protein</fullName>
    </submittedName>
</protein>
<feature type="transmembrane region" description="Helical" evidence="1">
    <location>
        <begin position="80"/>
        <end position="98"/>
    </location>
</feature>
<dbReference type="AlphaFoldDB" id="A0A4R1AMM3"/>
<organism evidence="2 3">
    <name type="scientific">Cytobacillus praedii</name>
    <dbReference type="NCBI Taxonomy" id="1742358"/>
    <lineage>
        <taxon>Bacteria</taxon>
        <taxon>Bacillati</taxon>
        <taxon>Bacillota</taxon>
        <taxon>Bacilli</taxon>
        <taxon>Bacillales</taxon>
        <taxon>Bacillaceae</taxon>
        <taxon>Cytobacillus</taxon>
    </lineage>
</organism>
<evidence type="ECO:0000256" key="1">
    <source>
        <dbReference type="SAM" id="Phobius"/>
    </source>
</evidence>
<keyword evidence="1" id="KW-0472">Membrane</keyword>
<name>A0A4R1AMM3_9BACI</name>
<feature type="transmembrane region" description="Helical" evidence="1">
    <location>
        <begin position="105"/>
        <end position="130"/>
    </location>
</feature>
<keyword evidence="1" id="KW-0812">Transmembrane</keyword>
<sequence length="155" mass="16882">MIIKINGAVINPSVTDPVDFDIKSYLPKNKIELNKYKKLSTWLWTLSGTFLFKSNVLATSSGSTSMWVQMQPLWAVFQDIALILGGIAIFVGMLTFLFKRSVGKTVIVASVLVVGGCFLVPSALMLIAIIGSMMNDVLMGVFQNLDFKNSVKVGG</sequence>
<reference evidence="2 3" key="1">
    <citation type="submission" date="2019-03" db="EMBL/GenBank/DDBJ databases">
        <authorList>
            <person name="Jensen L."/>
            <person name="Storgaard J."/>
            <person name="Sulaj E."/>
            <person name="Schramm A."/>
            <person name="Marshall I.P.G."/>
        </authorList>
    </citation>
    <scope>NUCLEOTIDE SEQUENCE [LARGE SCALE GENOMIC DNA]</scope>
    <source>
        <strain evidence="2 3">2017H2G3</strain>
    </source>
</reference>
<dbReference type="EMBL" id="SJTH01000097">
    <property type="protein sequence ID" value="TCJ00969.1"/>
    <property type="molecule type" value="Genomic_DNA"/>
</dbReference>
<dbReference type="Proteomes" id="UP000293846">
    <property type="component" value="Unassembled WGS sequence"/>
</dbReference>
<evidence type="ECO:0000313" key="3">
    <source>
        <dbReference type="Proteomes" id="UP000293846"/>
    </source>
</evidence>
<keyword evidence="1" id="KW-1133">Transmembrane helix</keyword>
<dbReference type="OrthoDB" id="2940484at2"/>
<gene>
    <name evidence="2" type="ORF">E0Y62_26325</name>
</gene>